<sequence length="78" mass="8328">MAEQEGEHSREVQMLTVKAIIGLQRAGLLSALMVAMLGLGLSFFLGITNHDTVAAILGGTSLTTVVLAFLRKNKSEEK</sequence>
<reference evidence="2 3" key="1">
    <citation type="submission" date="2013-08" db="EMBL/GenBank/DDBJ databases">
        <authorList>
            <person name="Stouthamer R."/>
            <person name="Nunney L."/>
        </authorList>
    </citation>
    <scope>NUCLEOTIDE SEQUENCE [LARGE SCALE GENOMIC DNA]</scope>
    <source>
        <strain evidence="3">ann-1</strain>
    </source>
</reference>
<proteinExistence type="predicted"/>
<dbReference type="HOGENOM" id="CLU_2621252_0_0_6"/>
<feature type="transmembrane region" description="Helical" evidence="1">
    <location>
        <begin position="53"/>
        <end position="70"/>
    </location>
</feature>
<dbReference type="PATRIC" id="fig|155920.8.peg.1100"/>
<gene>
    <name evidence="2" type="ORF">D934_04580</name>
</gene>
<dbReference type="KEGG" id="xfs:D934_04580"/>
<organism evidence="2 3">
    <name type="scientific">Xylella fastidiosa subsp. sandyi Ann-1</name>
    <dbReference type="NCBI Taxonomy" id="155920"/>
    <lineage>
        <taxon>Bacteria</taxon>
        <taxon>Pseudomonadati</taxon>
        <taxon>Pseudomonadota</taxon>
        <taxon>Gammaproteobacteria</taxon>
        <taxon>Lysobacterales</taxon>
        <taxon>Lysobacteraceae</taxon>
        <taxon>Xylella</taxon>
    </lineage>
</organism>
<dbReference type="AlphaFoldDB" id="A0A060HDU7"/>
<keyword evidence="1" id="KW-0812">Transmembrane</keyword>
<dbReference type="EMBL" id="CP006696">
    <property type="protein sequence ID" value="AIC11112.1"/>
    <property type="molecule type" value="Genomic_DNA"/>
</dbReference>
<accession>A0A060HDU7</accession>
<dbReference type="Proteomes" id="UP000027215">
    <property type="component" value="Chromosome"/>
</dbReference>
<evidence type="ECO:0000313" key="2">
    <source>
        <dbReference type="EMBL" id="AIC11112.1"/>
    </source>
</evidence>
<name>A0A060HDU7_XYLFS</name>
<feature type="transmembrane region" description="Helical" evidence="1">
    <location>
        <begin position="26"/>
        <end position="47"/>
    </location>
</feature>
<keyword evidence="1" id="KW-0472">Membrane</keyword>
<protein>
    <submittedName>
        <fullName evidence="2">Uncharacterized protein</fullName>
    </submittedName>
</protein>
<evidence type="ECO:0000256" key="1">
    <source>
        <dbReference type="SAM" id="Phobius"/>
    </source>
</evidence>
<keyword evidence="1" id="KW-1133">Transmembrane helix</keyword>
<evidence type="ECO:0000313" key="3">
    <source>
        <dbReference type="Proteomes" id="UP000027215"/>
    </source>
</evidence>